<evidence type="ECO:0000313" key="3">
    <source>
        <dbReference type="EMBL" id="TNN05323.1"/>
    </source>
</evidence>
<evidence type="ECO:0000313" key="4">
    <source>
        <dbReference type="Proteomes" id="UP000311919"/>
    </source>
</evidence>
<feature type="region of interest" description="Disordered" evidence="1">
    <location>
        <begin position="20"/>
        <end position="85"/>
    </location>
</feature>
<evidence type="ECO:0000256" key="1">
    <source>
        <dbReference type="SAM" id="MobiDB-lite"/>
    </source>
</evidence>
<feature type="compositionally biased region" description="Acidic residues" evidence="1">
    <location>
        <begin position="21"/>
        <end position="33"/>
    </location>
</feature>
<accession>A0A4Z2CM19</accession>
<reference evidence="3 4" key="1">
    <citation type="submission" date="2019-03" db="EMBL/GenBank/DDBJ databases">
        <title>An improved genome assembly of the fluke Schistosoma japonicum.</title>
        <authorList>
            <person name="Hu W."/>
            <person name="Luo F."/>
            <person name="Yin M."/>
            <person name="Mo X."/>
            <person name="Sun C."/>
            <person name="Wu Q."/>
            <person name="Zhu B."/>
            <person name="Xiang M."/>
            <person name="Wang J."/>
            <person name="Wang Y."/>
            <person name="Zhang T."/>
            <person name="Xu B."/>
            <person name="Zheng H."/>
            <person name="Feng Z."/>
        </authorList>
    </citation>
    <scope>NUCLEOTIDE SEQUENCE [LARGE SCALE GENOMIC DNA]</scope>
    <source>
        <strain evidence="3">HuSjv2</strain>
        <tissue evidence="3">Worms</tissue>
    </source>
</reference>
<evidence type="ECO:0008006" key="5">
    <source>
        <dbReference type="Google" id="ProtNLM"/>
    </source>
</evidence>
<feature type="non-terminal residue" evidence="3">
    <location>
        <position position="85"/>
    </location>
</feature>
<comment type="caution">
    <text evidence="3">The sequence shown here is derived from an EMBL/GenBank/DDBJ whole genome shotgun (WGS) entry which is preliminary data.</text>
</comment>
<organism evidence="3 4">
    <name type="scientific">Schistosoma japonicum</name>
    <name type="common">Blood fluke</name>
    <dbReference type="NCBI Taxonomy" id="6182"/>
    <lineage>
        <taxon>Eukaryota</taxon>
        <taxon>Metazoa</taxon>
        <taxon>Spiralia</taxon>
        <taxon>Lophotrochozoa</taxon>
        <taxon>Platyhelminthes</taxon>
        <taxon>Trematoda</taxon>
        <taxon>Digenea</taxon>
        <taxon>Strigeidida</taxon>
        <taxon>Schistosomatoidea</taxon>
        <taxon>Schistosomatidae</taxon>
        <taxon>Schistosoma</taxon>
    </lineage>
</organism>
<feature type="compositionally biased region" description="Basic and acidic residues" evidence="1">
    <location>
        <begin position="49"/>
        <end position="85"/>
    </location>
</feature>
<dbReference type="AlphaFoldDB" id="A0A4Z2CM19"/>
<evidence type="ECO:0000256" key="2">
    <source>
        <dbReference type="SAM" id="SignalP"/>
    </source>
</evidence>
<dbReference type="Proteomes" id="UP000311919">
    <property type="component" value="Unassembled WGS sequence"/>
</dbReference>
<gene>
    <name evidence="3" type="ORF">EWB00_009342</name>
</gene>
<feature type="signal peptide" evidence="2">
    <location>
        <begin position="1"/>
        <end position="16"/>
    </location>
</feature>
<keyword evidence="2" id="KW-0732">Signal</keyword>
<protein>
    <recommendedName>
        <fullName evidence="5">Prostatic spermine-binding protein</fullName>
    </recommendedName>
</protein>
<proteinExistence type="predicted"/>
<name>A0A4Z2CM19_SCHJA</name>
<sequence length="85" mass="9661">MLLYVLFAVIVGYVDGHDVLDSGEDNSELDDENDTKKDNKKGMTGLDVHNIEENEHKGDEDFDIVDDKDNDDNNKDEKLNVYAKD</sequence>
<feature type="chain" id="PRO_5021216347" description="Prostatic spermine-binding protein" evidence="2">
    <location>
        <begin position="17"/>
        <end position="85"/>
    </location>
</feature>
<dbReference type="EMBL" id="SKCS01000548">
    <property type="protein sequence ID" value="TNN05323.1"/>
    <property type="molecule type" value="Genomic_DNA"/>
</dbReference>
<keyword evidence="4" id="KW-1185">Reference proteome</keyword>